<evidence type="ECO:0000256" key="6">
    <source>
        <dbReference type="SAM" id="Coils"/>
    </source>
</evidence>
<sequence>MERVYSLDGMSESFWAAAPVPEFEDRREKIGRSPSEWEFAKFFQETSDSCSIPQPTTTPEIVSRSSSNPIPPSGKSISDPEFLKRQLDLACAAAANFNRTSGVNARESSPTDTSRSQDSDNSQMGSSQTLKGSVYPLPKAQDMDINGSTGKPVSLNVQNTSSQIRPATSGSSRDPSDDDDLEGEPEITENMDPADVKRIKRMISNRESARRSRRRKQAHLGELETQVSQLRVENSSLLKRLTDINQKFSEASVNSRILKADVETMRAKVKMAEDTVKRVTGLNPMFPIPNMSNPSTNNLPLSVATTNHASSTDHIQDDLNHYIQSLLDISLDSSQITETQNGTGVVPKIGGIGTTAMPTVANMEHLQKHINGGSGSHSGNAQWNGASHWDQDNSGCRNHH</sequence>
<dbReference type="InterPro" id="IPR020983">
    <property type="entry name" value="Basic_leucine-zipper_C"/>
</dbReference>
<accession>A0A0K9NZ99</accession>
<keyword evidence="3" id="KW-0238">DNA-binding</keyword>
<evidence type="ECO:0000313" key="9">
    <source>
        <dbReference type="EMBL" id="KMZ62121.1"/>
    </source>
</evidence>
<dbReference type="OrthoDB" id="664875at2759"/>
<feature type="domain" description="BZIP" evidence="8">
    <location>
        <begin position="195"/>
        <end position="250"/>
    </location>
</feature>
<feature type="region of interest" description="Disordered" evidence="7">
    <location>
        <begin position="46"/>
        <end position="79"/>
    </location>
</feature>
<evidence type="ECO:0000256" key="1">
    <source>
        <dbReference type="ARBA" id="ARBA00004123"/>
    </source>
</evidence>
<evidence type="ECO:0000256" key="7">
    <source>
        <dbReference type="SAM" id="MobiDB-lite"/>
    </source>
</evidence>
<evidence type="ECO:0000256" key="3">
    <source>
        <dbReference type="ARBA" id="ARBA00023125"/>
    </source>
</evidence>
<keyword evidence="4" id="KW-0804">Transcription</keyword>
<name>A0A0K9NZ99_ZOSMR</name>
<proteinExistence type="predicted"/>
<dbReference type="GO" id="GO:0003700">
    <property type="term" value="F:DNA-binding transcription factor activity"/>
    <property type="evidence" value="ECO:0007669"/>
    <property type="project" value="InterPro"/>
</dbReference>
<organism evidence="9 10">
    <name type="scientific">Zostera marina</name>
    <name type="common">Eelgrass</name>
    <dbReference type="NCBI Taxonomy" id="29655"/>
    <lineage>
        <taxon>Eukaryota</taxon>
        <taxon>Viridiplantae</taxon>
        <taxon>Streptophyta</taxon>
        <taxon>Embryophyta</taxon>
        <taxon>Tracheophyta</taxon>
        <taxon>Spermatophyta</taxon>
        <taxon>Magnoliopsida</taxon>
        <taxon>Liliopsida</taxon>
        <taxon>Zosteraceae</taxon>
        <taxon>Zostera</taxon>
    </lineage>
</organism>
<feature type="compositionally biased region" description="Polar residues" evidence="7">
    <location>
        <begin position="146"/>
        <end position="168"/>
    </location>
</feature>
<dbReference type="Gene3D" id="1.20.5.170">
    <property type="match status" value="1"/>
</dbReference>
<dbReference type="EMBL" id="LFYR01001410">
    <property type="protein sequence ID" value="KMZ62121.1"/>
    <property type="molecule type" value="Genomic_DNA"/>
</dbReference>
<feature type="compositionally biased region" description="Polar residues" evidence="7">
    <location>
        <begin position="101"/>
        <end position="131"/>
    </location>
</feature>
<reference evidence="10" key="1">
    <citation type="journal article" date="2016" name="Nature">
        <title>The genome of the seagrass Zostera marina reveals angiosperm adaptation to the sea.</title>
        <authorList>
            <person name="Olsen J.L."/>
            <person name="Rouze P."/>
            <person name="Verhelst B."/>
            <person name="Lin Y.-C."/>
            <person name="Bayer T."/>
            <person name="Collen J."/>
            <person name="Dattolo E."/>
            <person name="De Paoli E."/>
            <person name="Dittami S."/>
            <person name="Maumus F."/>
            <person name="Michel G."/>
            <person name="Kersting A."/>
            <person name="Lauritano C."/>
            <person name="Lohaus R."/>
            <person name="Toepel M."/>
            <person name="Tonon T."/>
            <person name="Vanneste K."/>
            <person name="Amirebrahimi M."/>
            <person name="Brakel J."/>
            <person name="Bostroem C."/>
            <person name="Chovatia M."/>
            <person name="Grimwood J."/>
            <person name="Jenkins J.W."/>
            <person name="Jueterbock A."/>
            <person name="Mraz A."/>
            <person name="Stam W.T."/>
            <person name="Tice H."/>
            <person name="Bornberg-Bauer E."/>
            <person name="Green P.J."/>
            <person name="Pearson G.A."/>
            <person name="Procaccini G."/>
            <person name="Duarte C.M."/>
            <person name="Schmutz J."/>
            <person name="Reusch T.B.H."/>
            <person name="Van de Peer Y."/>
        </authorList>
    </citation>
    <scope>NUCLEOTIDE SEQUENCE [LARGE SCALE GENOMIC DNA]</scope>
    <source>
        <strain evidence="10">cv. Finnish</strain>
    </source>
</reference>
<feature type="coiled-coil region" evidence="6">
    <location>
        <begin position="213"/>
        <end position="240"/>
    </location>
</feature>
<evidence type="ECO:0000313" key="10">
    <source>
        <dbReference type="Proteomes" id="UP000036987"/>
    </source>
</evidence>
<comment type="subcellular location">
    <subcellularLocation>
        <location evidence="1">Nucleus</location>
    </subcellularLocation>
</comment>
<feature type="region of interest" description="Disordered" evidence="7">
    <location>
        <begin position="369"/>
        <end position="400"/>
    </location>
</feature>
<dbReference type="Pfam" id="PF00170">
    <property type="entry name" value="bZIP_1"/>
    <property type="match status" value="1"/>
</dbReference>
<dbReference type="STRING" id="29655.A0A0K9NZ99"/>
<keyword evidence="6" id="KW-0175">Coiled coil</keyword>
<dbReference type="Pfam" id="PF12498">
    <property type="entry name" value="bZIP_C"/>
    <property type="match status" value="1"/>
</dbReference>
<dbReference type="InterPro" id="IPR004827">
    <property type="entry name" value="bZIP"/>
</dbReference>
<evidence type="ECO:0000256" key="2">
    <source>
        <dbReference type="ARBA" id="ARBA00023015"/>
    </source>
</evidence>
<dbReference type="Proteomes" id="UP000036987">
    <property type="component" value="Unassembled WGS sequence"/>
</dbReference>
<dbReference type="SUPFAM" id="SSF57959">
    <property type="entry name" value="Leucine zipper domain"/>
    <property type="match status" value="1"/>
</dbReference>
<keyword evidence="2" id="KW-0805">Transcription regulation</keyword>
<dbReference type="InterPro" id="IPR046347">
    <property type="entry name" value="bZIP_sf"/>
</dbReference>
<dbReference type="PROSITE" id="PS50217">
    <property type="entry name" value="BZIP"/>
    <property type="match status" value="1"/>
</dbReference>
<comment type="caution">
    <text evidence="9">The sequence shown here is derived from an EMBL/GenBank/DDBJ whole genome shotgun (WGS) entry which is preliminary data.</text>
</comment>
<dbReference type="AlphaFoldDB" id="A0A0K9NZ99"/>
<protein>
    <submittedName>
        <fullName evidence="9">Light-inducible protein CPRF2</fullName>
    </submittedName>
</protein>
<dbReference type="InterPro" id="IPR045314">
    <property type="entry name" value="bZIP_plant_GBF1"/>
</dbReference>
<dbReference type="SMART" id="SM00338">
    <property type="entry name" value="BRLZ"/>
    <property type="match status" value="1"/>
</dbReference>
<dbReference type="GO" id="GO:0005634">
    <property type="term" value="C:nucleus"/>
    <property type="evidence" value="ECO:0007669"/>
    <property type="project" value="UniProtKB-SubCell"/>
</dbReference>
<dbReference type="PANTHER" id="PTHR46408">
    <property type="entry name" value="BASIC LEUCINE ZIPPER 63"/>
    <property type="match status" value="1"/>
</dbReference>
<keyword evidence="10" id="KW-1185">Reference proteome</keyword>
<dbReference type="FunFam" id="1.20.5.170:FF:000020">
    <property type="entry name" value="BZIP transcription factor"/>
    <property type="match status" value="1"/>
</dbReference>
<gene>
    <name evidence="9" type="ORF">ZOSMA_48G00410</name>
</gene>
<dbReference type="GO" id="GO:0003677">
    <property type="term" value="F:DNA binding"/>
    <property type="evidence" value="ECO:0007669"/>
    <property type="project" value="UniProtKB-KW"/>
</dbReference>
<evidence type="ECO:0000259" key="8">
    <source>
        <dbReference type="PROSITE" id="PS50217"/>
    </source>
</evidence>
<dbReference type="CDD" id="cd14702">
    <property type="entry name" value="bZIP_plant_GBF1"/>
    <property type="match status" value="1"/>
</dbReference>
<evidence type="ECO:0000256" key="5">
    <source>
        <dbReference type="ARBA" id="ARBA00023242"/>
    </source>
</evidence>
<dbReference type="OMA" id="IEDSMEH"/>
<dbReference type="PANTHER" id="PTHR46408:SF10">
    <property type="entry name" value="BASIC LEUCINE ZIPPER 63"/>
    <property type="match status" value="1"/>
</dbReference>
<keyword evidence="5" id="KW-0539">Nucleus</keyword>
<feature type="compositionally biased region" description="Polar residues" evidence="7">
    <location>
        <begin position="46"/>
        <end position="68"/>
    </location>
</feature>
<feature type="compositionally biased region" description="Acidic residues" evidence="7">
    <location>
        <begin position="176"/>
        <end position="189"/>
    </location>
</feature>
<feature type="region of interest" description="Disordered" evidence="7">
    <location>
        <begin position="101"/>
        <end position="193"/>
    </location>
</feature>
<evidence type="ECO:0000256" key="4">
    <source>
        <dbReference type="ARBA" id="ARBA00023163"/>
    </source>
</evidence>
<dbReference type="PROSITE" id="PS00036">
    <property type="entry name" value="BZIP_BASIC"/>
    <property type="match status" value="1"/>
</dbReference>